<evidence type="ECO:0000313" key="2">
    <source>
        <dbReference type="EMBL" id="MCE2594688.1"/>
    </source>
</evidence>
<dbReference type="InterPro" id="IPR046342">
    <property type="entry name" value="CBS_dom_sf"/>
</dbReference>
<dbReference type="Proteomes" id="UP001201273">
    <property type="component" value="Unassembled WGS sequence"/>
</dbReference>
<accession>A0ABS8W813</accession>
<dbReference type="InterPro" id="IPR018821">
    <property type="entry name" value="DUF294_put_nucleoTrafse_sb-bd"/>
</dbReference>
<dbReference type="InterPro" id="IPR014710">
    <property type="entry name" value="RmlC-like_jellyroll"/>
</dbReference>
<dbReference type="InterPro" id="IPR006669">
    <property type="entry name" value="MgtE_transporter"/>
</dbReference>
<dbReference type="CDD" id="cd00038">
    <property type="entry name" value="CAP_ED"/>
    <property type="match status" value="1"/>
</dbReference>
<dbReference type="SUPFAM" id="SSF54631">
    <property type="entry name" value="CBS-domain pair"/>
    <property type="match status" value="1"/>
</dbReference>
<gene>
    <name evidence="2" type="ORF">K6Y31_07655</name>
</gene>
<comment type="caution">
    <text evidence="2">The sequence shown here is derived from an EMBL/GenBank/DDBJ whole genome shotgun (WGS) entry which is preliminary data.</text>
</comment>
<dbReference type="InterPro" id="IPR005105">
    <property type="entry name" value="GlnD_Uridyltrans_N"/>
</dbReference>
<dbReference type="EMBL" id="JAIMJA010000006">
    <property type="protein sequence ID" value="MCE2594688.1"/>
    <property type="molecule type" value="Genomic_DNA"/>
</dbReference>
<dbReference type="SUPFAM" id="SSF51206">
    <property type="entry name" value="cAMP-binding domain-like"/>
    <property type="match status" value="1"/>
</dbReference>
<dbReference type="Pfam" id="PF03445">
    <property type="entry name" value="DUF294"/>
    <property type="match status" value="1"/>
</dbReference>
<evidence type="ECO:0000313" key="3">
    <source>
        <dbReference type="Proteomes" id="UP001201273"/>
    </source>
</evidence>
<keyword evidence="3" id="KW-1185">Reference proteome</keyword>
<dbReference type="SMART" id="SM00100">
    <property type="entry name" value="cNMP"/>
    <property type="match status" value="1"/>
</dbReference>
<dbReference type="RefSeq" id="WP_233052217.1">
    <property type="nucleotide sequence ID" value="NZ_JAIMJA010000006.1"/>
</dbReference>
<dbReference type="Gene3D" id="3.10.580.10">
    <property type="entry name" value="CBS-domain"/>
    <property type="match status" value="1"/>
</dbReference>
<dbReference type="PROSITE" id="PS50042">
    <property type="entry name" value="CNMP_BINDING_3"/>
    <property type="match status" value="1"/>
</dbReference>
<feature type="domain" description="Cyclic nucleotide-binding" evidence="1">
    <location>
        <begin position="11"/>
        <end position="127"/>
    </location>
</feature>
<dbReference type="Gene3D" id="2.60.120.10">
    <property type="entry name" value="Jelly Rolls"/>
    <property type="match status" value="1"/>
</dbReference>
<proteinExistence type="predicted"/>
<dbReference type="InterPro" id="IPR018490">
    <property type="entry name" value="cNMP-bd_dom_sf"/>
</dbReference>
<name>A0ABS8W813_9GAMM</name>
<sequence length="601" mass="68120">MAEHFSFTHAPFDLLTKSQQKLFLDHLDIVYFPEQDHFIKQGETASLLYIVLKGLVEEFSEANQSIFAHYTNNDFFDIRSQFGSPCKHDYRTIEETICHTLPTEVFRDLLNSNAAFADYFQRDLAQKYAQLEAREGNKNLAEFILTRIDDSNVQPAMVIGSDVSLKTATKMMLEQKLETLIVEQDGLYGMLTGTDLLRAAVLDEQALDSAVAHYANYRLISIDQGDFLFNAMLAMTQHQIERVVVKNGDSIVGIMEMAHVLSLFSTHSHVIALRIARAKNIEELKKAAQTLNNLVENLTNNGIKIVFIMELLATMNGQIMKKLFELLVPESVQNQVCLMVMGSEGRGEQILKTDQDNGLILGEHLIWPEQQATLAEFSQHLLSFGYPPCPGQVMVNNPFWVKTSNQWHEQIEQWLLHGQSGDSESLMQLAIINDAHAVAGDKTLLPPLKQQIIDGCKGKEVMLSQFARIALQFGSPLNFFGHIKSNDAGLDIKKGGIFTIVHGIRSLAIEQGIATTNTLARIRELAKLRVLEQKQSQDLQETLQLFFWLRLEQHLTPHQQGMNLLDITQLTPNERDLLRHGLHVVKKFKSFLAHHFMIRDY</sequence>
<dbReference type="InterPro" id="IPR000595">
    <property type="entry name" value="cNMP-bd_dom"/>
</dbReference>
<dbReference type="InterPro" id="IPR000644">
    <property type="entry name" value="CBS_dom"/>
</dbReference>
<dbReference type="PANTHER" id="PTHR43773">
    <property type="entry name" value="MAGNESIUM TRANSPORTER MGTE"/>
    <property type="match status" value="1"/>
</dbReference>
<organism evidence="2 3">
    <name type="scientific">Motilimonas cestriensis</name>
    <dbReference type="NCBI Taxonomy" id="2742685"/>
    <lineage>
        <taxon>Bacteria</taxon>
        <taxon>Pseudomonadati</taxon>
        <taxon>Pseudomonadota</taxon>
        <taxon>Gammaproteobacteria</taxon>
        <taxon>Alteromonadales</taxon>
        <taxon>Alteromonadales genera incertae sedis</taxon>
        <taxon>Motilimonas</taxon>
    </lineage>
</organism>
<dbReference type="PANTHER" id="PTHR43773:SF1">
    <property type="entry name" value="MAGNESIUM TRANSPORTER MGTE"/>
    <property type="match status" value="1"/>
</dbReference>
<dbReference type="Pfam" id="PF00571">
    <property type="entry name" value="CBS"/>
    <property type="match status" value="1"/>
</dbReference>
<dbReference type="Pfam" id="PF00027">
    <property type="entry name" value="cNMP_binding"/>
    <property type="match status" value="1"/>
</dbReference>
<reference evidence="2 3" key="1">
    <citation type="journal article" date="2022" name="Environ. Microbiol. Rep.">
        <title>Eco-phylogenetic analyses reveal divergent evolution of vitamin B12 metabolism in the marine bacterial family 'Psychromonadaceae'.</title>
        <authorList>
            <person name="Jin X."/>
            <person name="Yang Y."/>
            <person name="Cao H."/>
            <person name="Gao B."/>
            <person name="Zhao Z."/>
        </authorList>
    </citation>
    <scope>NUCLEOTIDE SEQUENCE [LARGE SCALE GENOMIC DNA]</scope>
    <source>
        <strain evidence="2 3">MKS20</strain>
    </source>
</reference>
<evidence type="ECO:0000259" key="1">
    <source>
        <dbReference type="PROSITE" id="PS50042"/>
    </source>
</evidence>
<protein>
    <submittedName>
        <fullName evidence="2">Cyclic nucleotide-binding domain-containing protein</fullName>
    </submittedName>
</protein>
<dbReference type="SMART" id="SM00116">
    <property type="entry name" value="CBS"/>
    <property type="match status" value="2"/>
</dbReference>
<dbReference type="Pfam" id="PF10335">
    <property type="entry name" value="DUF294_C"/>
    <property type="match status" value="1"/>
</dbReference>
<dbReference type="CDD" id="cd05401">
    <property type="entry name" value="NT_GlnE_GlnD_like"/>
    <property type="match status" value="1"/>
</dbReference>